<feature type="region of interest" description="Disordered" evidence="1">
    <location>
        <begin position="1"/>
        <end position="39"/>
    </location>
</feature>
<dbReference type="RefSeq" id="WP_155445490.1">
    <property type="nucleotide sequence ID" value="NZ_JAOQNR010000005.1"/>
</dbReference>
<dbReference type="EMBL" id="WNKS01000004">
    <property type="protein sequence ID" value="MTV30817.1"/>
    <property type="molecule type" value="Genomic_DNA"/>
</dbReference>
<feature type="region of interest" description="Disordered" evidence="1">
    <location>
        <begin position="153"/>
        <end position="172"/>
    </location>
</feature>
<accession>A0A6N8DKA3</accession>
<evidence type="ECO:0000256" key="1">
    <source>
        <dbReference type="SAM" id="MobiDB-lite"/>
    </source>
</evidence>
<dbReference type="Proteomes" id="UP000439113">
    <property type="component" value="Unassembled WGS sequence"/>
</dbReference>
<gene>
    <name evidence="2" type="ORF">GJ654_07395</name>
</gene>
<reference evidence="2 3" key="1">
    <citation type="submission" date="2019-11" db="EMBL/GenBank/DDBJ databases">
        <title>Whole-genome sequence of a Rhodoblastus acidophilus DSM 142.</title>
        <authorList>
            <person name="Kyndt J.A."/>
            <person name="Meyer T.E."/>
        </authorList>
    </citation>
    <scope>NUCLEOTIDE SEQUENCE [LARGE SCALE GENOMIC DNA]</scope>
    <source>
        <strain evidence="2 3">DSM 142</strain>
    </source>
</reference>
<evidence type="ECO:0000313" key="3">
    <source>
        <dbReference type="Proteomes" id="UP000439113"/>
    </source>
</evidence>
<evidence type="ECO:0000313" key="2">
    <source>
        <dbReference type="EMBL" id="MTV30817.1"/>
    </source>
</evidence>
<name>A0A6N8DKA3_RHOAC</name>
<proteinExistence type="predicted"/>
<feature type="compositionally biased region" description="Polar residues" evidence="1">
    <location>
        <begin position="1"/>
        <end position="11"/>
    </location>
</feature>
<sequence length="172" mass="18885">MRAKSQNQSLLFTMAKKSKARAPGARSTPEKSAPLEQKKRVAGKLTLTLPLTRARKLAGDLYEAAGMRLWAEAMEAASPEAREELIQAQDAICDAGDLLKQAKQCNPKHLSLFMVACFERDGLPVTPPQFITASSEDEAIAIWKAAFKGEFGRRKPRAQKIPERGDQPGLHS</sequence>
<organism evidence="2 3">
    <name type="scientific">Rhodoblastus acidophilus</name>
    <name type="common">Rhodopseudomonas acidophila</name>
    <dbReference type="NCBI Taxonomy" id="1074"/>
    <lineage>
        <taxon>Bacteria</taxon>
        <taxon>Pseudomonadati</taxon>
        <taxon>Pseudomonadota</taxon>
        <taxon>Alphaproteobacteria</taxon>
        <taxon>Hyphomicrobiales</taxon>
        <taxon>Rhodoblastaceae</taxon>
        <taxon>Rhodoblastus</taxon>
    </lineage>
</organism>
<dbReference type="AlphaFoldDB" id="A0A6N8DKA3"/>
<comment type="caution">
    <text evidence="2">The sequence shown here is derived from an EMBL/GenBank/DDBJ whole genome shotgun (WGS) entry which is preliminary data.</text>
</comment>
<dbReference type="OrthoDB" id="8454779at2"/>
<protein>
    <submittedName>
        <fullName evidence="2">Uncharacterized protein</fullName>
    </submittedName>
</protein>